<name>A0A3B1D9Z8_9ZZZZ</name>
<protein>
    <submittedName>
        <fullName evidence="2">Ribosomal silencing factor RsfA</fullName>
    </submittedName>
</protein>
<sequence>MPSLELNGGICLFHKVTMTEKTNTNKSVDQKQKSLQDAIVTAQVCDEYRGRDTVILDLREVTPVFDFFVITTGNVRRQLHAIADEVDRVLQERGSKRIGLEGYRGEGNWVLQDYGDIVLHVFTEETRKLYDLENLWADGVQIDWKKTSN</sequence>
<dbReference type="InterPro" id="IPR004394">
    <property type="entry name" value="Iojap/RsfS/C7orf30"/>
</dbReference>
<dbReference type="EMBL" id="UOGL01000133">
    <property type="protein sequence ID" value="VAX37582.1"/>
    <property type="molecule type" value="Genomic_DNA"/>
</dbReference>
<dbReference type="AlphaFoldDB" id="A0A3B1D9Z8"/>
<dbReference type="SUPFAM" id="SSF81301">
    <property type="entry name" value="Nucleotidyltransferase"/>
    <property type="match status" value="1"/>
</dbReference>
<accession>A0A3B1D9Z8</accession>
<comment type="similarity">
    <text evidence="1">Belongs to the Iojap/RsfS family.</text>
</comment>
<dbReference type="PANTHER" id="PTHR21043:SF0">
    <property type="entry name" value="MITOCHONDRIAL ASSEMBLY OF RIBOSOMAL LARGE SUBUNIT PROTEIN 1"/>
    <property type="match status" value="1"/>
</dbReference>
<reference evidence="2" key="1">
    <citation type="submission" date="2018-06" db="EMBL/GenBank/DDBJ databases">
        <authorList>
            <person name="Zhirakovskaya E."/>
        </authorList>
    </citation>
    <scope>NUCLEOTIDE SEQUENCE</scope>
</reference>
<dbReference type="InterPro" id="IPR043519">
    <property type="entry name" value="NT_sf"/>
</dbReference>
<dbReference type="Pfam" id="PF02410">
    <property type="entry name" value="RsfS"/>
    <property type="match status" value="1"/>
</dbReference>
<organism evidence="2">
    <name type="scientific">hydrothermal vent metagenome</name>
    <dbReference type="NCBI Taxonomy" id="652676"/>
    <lineage>
        <taxon>unclassified sequences</taxon>
        <taxon>metagenomes</taxon>
        <taxon>ecological metagenomes</taxon>
    </lineage>
</organism>
<dbReference type="Gene3D" id="3.30.460.10">
    <property type="entry name" value="Beta Polymerase, domain 2"/>
    <property type="match status" value="1"/>
</dbReference>
<dbReference type="GO" id="GO:0090071">
    <property type="term" value="P:negative regulation of ribosome biogenesis"/>
    <property type="evidence" value="ECO:0007669"/>
    <property type="project" value="TreeGrafter"/>
</dbReference>
<dbReference type="HAMAP" id="MF_01477">
    <property type="entry name" value="Iojap_RsfS"/>
    <property type="match status" value="1"/>
</dbReference>
<gene>
    <name evidence="2" type="ORF">MNBD_PLANCTO02-2336</name>
</gene>
<evidence type="ECO:0000313" key="2">
    <source>
        <dbReference type="EMBL" id="VAX37582.1"/>
    </source>
</evidence>
<dbReference type="GO" id="GO:0017148">
    <property type="term" value="P:negative regulation of translation"/>
    <property type="evidence" value="ECO:0007669"/>
    <property type="project" value="TreeGrafter"/>
</dbReference>
<dbReference type="PANTHER" id="PTHR21043">
    <property type="entry name" value="IOJAP SUPERFAMILY ORTHOLOG"/>
    <property type="match status" value="1"/>
</dbReference>
<evidence type="ECO:0000256" key="1">
    <source>
        <dbReference type="ARBA" id="ARBA00010574"/>
    </source>
</evidence>
<proteinExistence type="inferred from homology"/>
<dbReference type="NCBIfam" id="TIGR00090">
    <property type="entry name" value="rsfS_iojap_ybeB"/>
    <property type="match status" value="1"/>
</dbReference>
<dbReference type="GO" id="GO:0043023">
    <property type="term" value="F:ribosomal large subunit binding"/>
    <property type="evidence" value="ECO:0007669"/>
    <property type="project" value="TreeGrafter"/>
</dbReference>